<comment type="caution">
    <text evidence="1">The sequence shown here is derived from an EMBL/GenBank/DDBJ whole genome shotgun (WGS) entry which is preliminary data.</text>
</comment>
<evidence type="ECO:0000313" key="2">
    <source>
        <dbReference type="Proteomes" id="UP001207228"/>
    </source>
</evidence>
<organism evidence="1 2">
    <name type="scientific">Pontibacter anaerobius</name>
    <dbReference type="NCBI Taxonomy" id="2993940"/>
    <lineage>
        <taxon>Bacteria</taxon>
        <taxon>Pseudomonadati</taxon>
        <taxon>Bacteroidota</taxon>
        <taxon>Cytophagia</taxon>
        <taxon>Cytophagales</taxon>
        <taxon>Hymenobacteraceae</taxon>
        <taxon>Pontibacter</taxon>
    </lineage>
</organism>
<proteinExistence type="predicted"/>
<gene>
    <name evidence="1" type="primary">dptF</name>
    <name evidence="1" type="ORF">OO017_15945</name>
</gene>
<dbReference type="EMBL" id="JAPFQO010000011">
    <property type="protein sequence ID" value="MCX2741452.1"/>
    <property type="molecule type" value="Genomic_DNA"/>
</dbReference>
<dbReference type="InterPro" id="IPR017647">
    <property type="entry name" value="Dnd_assoc_3"/>
</dbReference>
<reference evidence="1 2" key="1">
    <citation type="submission" date="2022-11" db="EMBL/GenBank/DDBJ databases">
        <title>The characterization of three novel Bacteroidetes species and genomic analysis of their roles in tidal elemental geochemical cycles.</title>
        <authorList>
            <person name="Ma K.-J."/>
        </authorList>
    </citation>
    <scope>NUCLEOTIDE SEQUENCE [LARGE SCALE GENOMIC DNA]</scope>
    <source>
        <strain evidence="1 2">M82</strain>
    </source>
</reference>
<sequence>MNKHPLVYELQKLKDSSKEAVAHSDLSTDDAFKRYLHIERYVETVLRDIVQKASQVPHPVLLLICGNVGDGKSHLLSCLNNDVELRTCYQSFSVHNDATESFSPDENCIQTLTHILEPFADDNIDKGHCCKQILAINLGTLSNFLEERKDRFSKLKHFVENQGILELAQIKEDTYREGSIFQYINFTNYHFFELTEEGIKPTIFQKLLDRLALQEDSNPVFAAYQRLLAYEWSDRCPVRYNYEFLFDPNHRAVLADLLVKAIIKEKQIISFRHLLNFVHDMLVPHQFSYEDLEQYGNKIKSFKFKTRVRYYTPYYLFEHPTLSKLFATLTKLDPCADRDERLDELAIQLFTSTSPIEVFKQHVQHITFYLRKIVEALNSDQDALFKLFIRLAFFQSRGELFTDPYFQAFTKALYAFNRKDALGLRSTNEIVKAAVEKWNGSTHGKNNVMLPSASKRYKYRVFKNISLQSVLPTPDQKANIAVLHQFFPQLRFEFRSPVGQDTQQIDVDYALYVLLCKINQGYRPNKLDRNNYIIFVRFVDLLINTGNSGSTESMLYVDEINLGGPLDYSFSQNEYGEYVFEKL</sequence>
<dbReference type="NCBIfam" id="TIGR03238">
    <property type="entry name" value="dnd_assoc_3"/>
    <property type="match status" value="1"/>
</dbReference>
<accession>A0ABT3RHX8</accession>
<dbReference type="Proteomes" id="UP001207228">
    <property type="component" value="Unassembled WGS sequence"/>
</dbReference>
<name>A0ABT3RHX8_9BACT</name>
<dbReference type="RefSeq" id="WP_266053666.1">
    <property type="nucleotide sequence ID" value="NZ_JAPFQO010000011.1"/>
</dbReference>
<keyword evidence="2" id="KW-1185">Reference proteome</keyword>
<evidence type="ECO:0000313" key="1">
    <source>
        <dbReference type="EMBL" id="MCX2741452.1"/>
    </source>
</evidence>
<protein>
    <submittedName>
        <fullName evidence="1">DNA phosphorothioation-dependent restriction protein DptF</fullName>
    </submittedName>
</protein>